<keyword evidence="5" id="KW-0732">Signal</keyword>
<dbReference type="InterPro" id="IPR016140">
    <property type="entry name" value="Bifunc_inhib/LTP/seed_store"/>
</dbReference>
<dbReference type="InterPro" id="IPR043325">
    <property type="entry name" value="LTSS"/>
</dbReference>
<dbReference type="PANTHER" id="PTHR33044">
    <property type="entry name" value="BIFUNCTIONAL INHIBITOR/LIPID-TRANSFER PROTEIN/SEED STORAGE 2S ALBUMIN SUPERFAMILY PROTEIN-RELATED"/>
    <property type="match status" value="1"/>
</dbReference>
<dbReference type="Proteomes" id="UP000634136">
    <property type="component" value="Unassembled WGS sequence"/>
</dbReference>
<evidence type="ECO:0000313" key="11">
    <source>
        <dbReference type="EMBL" id="KAF7806874.1"/>
    </source>
</evidence>
<keyword evidence="4" id="KW-0336">GPI-anchor</keyword>
<comment type="similarity">
    <text evidence="2">Belongs to the plant LTP family.</text>
</comment>
<dbReference type="AlphaFoldDB" id="A0A834SMR4"/>
<accession>A0A834SMR4</accession>
<evidence type="ECO:0000256" key="8">
    <source>
        <dbReference type="ARBA" id="ARBA00023288"/>
    </source>
</evidence>
<feature type="domain" description="Bifunctional inhibitor/plant lipid transfer protein/seed storage helical" evidence="10">
    <location>
        <begin position="5"/>
        <end position="96"/>
    </location>
</feature>
<reference evidence="11" key="1">
    <citation type="submission" date="2020-09" db="EMBL/GenBank/DDBJ databases">
        <title>Genome-Enabled Discovery of Anthraquinone Biosynthesis in Senna tora.</title>
        <authorList>
            <person name="Kang S.-H."/>
            <person name="Pandey R.P."/>
            <person name="Lee C.-M."/>
            <person name="Sim J.-S."/>
            <person name="Jeong J.-T."/>
            <person name="Choi B.-S."/>
            <person name="Jung M."/>
            <person name="Ginzburg D."/>
            <person name="Zhao K."/>
            <person name="Won S.Y."/>
            <person name="Oh T.-J."/>
            <person name="Yu Y."/>
            <person name="Kim N.-H."/>
            <person name="Lee O.R."/>
            <person name="Lee T.-H."/>
            <person name="Bashyal P."/>
            <person name="Kim T.-S."/>
            <person name="Lee W.-H."/>
            <person name="Kawkins C."/>
            <person name="Kim C.-K."/>
            <person name="Kim J.S."/>
            <person name="Ahn B.O."/>
            <person name="Rhee S.Y."/>
            <person name="Sohng J.K."/>
        </authorList>
    </citation>
    <scope>NUCLEOTIDE SEQUENCE</scope>
    <source>
        <tissue evidence="11">Leaf</tissue>
    </source>
</reference>
<keyword evidence="8" id="KW-0449">Lipoprotein</keyword>
<gene>
    <name evidence="11" type="ORF">G2W53_039035</name>
</gene>
<keyword evidence="4" id="KW-0472">Membrane</keyword>
<keyword evidence="12" id="KW-1185">Reference proteome</keyword>
<sequence length="192" mass="19849">MGAMMGGPARAQISTPCNASMINVFTPCMNYLTNSSSNGATSSPTSQCCDSLKSLTAGGMDCLCLLVTASVPFKVPINRTLAISLPRACQMPGVPAQAHHFLRQFLTRNSSSSFFYAASSILPSPTTPSLAPESDTTTLSTPPSSSVDTDTPSSSSSGGRSDLTPSSSSSSHSLSPSLLKIIALGLVLLKFY</sequence>
<dbReference type="GO" id="GO:0005886">
    <property type="term" value="C:plasma membrane"/>
    <property type="evidence" value="ECO:0007669"/>
    <property type="project" value="UniProtKB-SubCell"/>
</dbReference>
<keyword evidence="7" id="KW-0325">Glycoprotein</keyword>
<dbReference type="SUPFAM" id="SSF47699">
    <property type="entry name" value="Bifunctional inhibitor/lipid-transfer protein/seed storage 2S albumin"/>
    <property type="match status" value="1"/>
</dbReference>
<comment type="subcellular location">
    <subcellularLocation>
        <location evidence="1">Cell membrane</location>
        <topology evidence="1">Lipid-anchor</topology>
        <topology evidence="1">GPI-anchor</topology>
    </subcellularLocation>
</comment>
<name>A0A834SMR4_9FABA</name>
<dbReference type="CDD" id="cd00010">
    <property type="entry name" value="AAI_LTSS"/>
    <property type="match status" value="1"/>
</dbReference>
<evidence type="ECO:0000256" key="7">
    <source>
        <dbReference type="ARBA" id="ARBA00023180"/>
    </source>
</evidence>
<keyword evidence="6" id="KW-1015">Disulfide bond</keyword>
<evidence type="ECO:0000256" key="6">
    <source>
        <dbReference type="ARBA" id="ARBA00023157"/>
    </source>
</evidence>
<evidence type="ECO:0000256" key="1">
    <source>
        <dbReference type="ARBA" id="ARBA00004609"/>
    </source>
</evidence>
<evidence type="ECO:0000256" key="9">
    <source>
        <dbReference type="SAM" id="MobiDB-lite"/>
    </source>
</evidence>
<evidence type="ECO:0000256" key="3">
    <source>
        <dbReference type="ARBA" id="ARBA00022475"/>
    </source>
</evidence>
<dbReference type="OrthoDB" id="1914452at2759"/>
<evidence type="ECO:0000259" key="10">
    <source>
        <dbReference type="Pfam" id="PF14368"/>
    </source>
</evidence>
<organism evidence="11 12">
    <name type="scientific">Senna tora</name>
    <dbReference type="NCBI Taxonomy" id="362788"/>
    <lineage>
        <taxon>Eukaryota</taxon>
        <taxon>Viridiplantae</taxon>
        <taxon>Streptophyta</taxon>
        <taxon>Embryophyta</taxon>
        <taxon>Tracheophyta</taxon>
        <taxon>Spermatophyta</taxon>
        <taxon>Magnoliopsida</taxon>
        <taxon>eudicotyledons</taxon>
        <taxon>Gunneridae</taxon>
        <taxon>Pentapetalae</taxon>
        <taxon>rosids</taxon>
        <taxon>fabids</taxon>
        <taxon>Fabales</taxon>
        <taxon>Fabaceae</taxon>
        <taxon>Caesalpinioideae</taxon>
        <taxon>Cassia clade</taxon>
        <taxon>Senna</taxon>
    </lineage>
</organism>
<proteinExistence type="inferred from homology"/>
<dbReference type="Gene3D" id="1.10.110.10">
    <property type="entry name" value="Plant lipid-transfer and hydrophobic proteins"/>
    <property type="match status" value="1"/>
</dbReference>
<evidence type="ECO:0000256" key="2">
    <source>
        <dbReference type="ARBA" id="ARBA00009748"/>
    </source>
</evidence>
<evidence type="ECO:0000256" key="5">
    <source>
        <dbReference type="ARBA" id="ARBA00022729"/>
    </source>
</evidence>
<protein>
    <submittedName>
        <fullName evidence="11">Non-specific lipid-transfer protein-like protein</fullName>
    </submittedName>
</protein>
<keyword evidence="3" id="KW-1003">Cell membrane</keyword>
<evidence type="ECO:0000256" key="4">
    <source>
        <dbReference type="ARBA" id="ARBA00022622"/>
    </source>
</evidence>
<feature type="region of interest" description="Disordered" evidence="9">
    <location>
        <begin position="124"/>
        <end position="174"/>
    </location>
</feature>
<dbReference type="InterPro" id="IPR036312">
    <property type="entry name" value="Bifun_inhib/LTP/seed_sf"/>
</dbReference>
<dbReference type="Pfam" id="PF14368">
    <property type="entry name" value="LTP_2"/>
    <property type="match status" value="1"/>
</dbReference>
<dbReference type="EMBL" id="JAAIUW010000012">
    <property type="protein sequence ID" value="KAF7806874.1"/>
    <property type="molecule type" value="Genomic_DNA"/>
</dbReference>
<comment type="caution">
    <text evidence="11">The sequence shown here is derived from an EMBL/GenBank/DDBJ whole genome shotgun (WGS) entry which is preliminary data.</text>
</comment>
<dbReference type="GO" id="GO:0098552">
    <property type="term" value="C:side of membrane"/>
    <property type="evidence" value="ECO:0007669"/>
    <property type="project" value="UniProtKB-KW"/>
</dbReference>
<evidence type="ECO:0000313" key="12">
    <source>
        <dbReference type="Proteomes" id="UP000634136"/>
    </source>
</evidence>